<evidence type="ECO:0000313" key="1">
    <source>
        <dbReference type="EMBL" id="CEM36598.1"/>
    </source>
</evidence>
<reference evidence="1 2" key="1">
    <citation type="submission" date="2014-11" db="EMBL/GenBank/DDBJ databases">
        <authorList>
            <person name="Zhu J."/>
            <person name="Qi W."/>
            <person name="Song R."/>
        </authorList>
    </citation>
    <scope>NUCLEOTIDE SEQUENCE [LARGE SCALE GENOMIC DNA]</scope>
</reference>
<dbReference type="AlphaFoldDB" id="A0A0G4GZT4"/>
<dbReference type="OrthoDB" id="411394at2759"/>
<dbReference type="VEuPathDB" id="CryptoDB:Vbra_19162"/>
<accession>A0A0G4GZT4</accession>
<dbReference type="InterPro" id="IPR011009">
    <property type="entry name" value="Kinase-like_dom_sf"/>
</dbReference>
<organism evidence="1 2">
    <name type="scientific">Vitrella brassicaformis (strain CCMP3155)</name>
    <dbReference type="NCBI Taxonomy" id="1169540"/>
    <lineage>
        <taxon>Eukaryota</taxon>
        <taxon>Sar</taxon>
        <taxon>Alveolata</taxon>
        <taxon>Colpodellida</taxon>
        <taxon>Vitrellaceae</taxon>
        <taxon>Vitrella</taxon>
    </lineage>
</organism>
<gene>
    <name evidence="1" type="ORF">Vbra_19162</name>
</gene>
<name>A0A0G4GZT4_VITBC</name>
<dbReference type="Gene3D" id="1.10.510.10">
    <property type="entry name" value="Transferase(Phosphotransferase) domain 1"/>
    <property type="match status" value="1"/>
</dbReference>
<evidence type="ECO:0008006" key="3">
    <source>
        <dbReference type="Google" id="ProtNLM"/>
    </source>
</evidence>
<proteinExistence type="predicted"/>
<evidence type="ECO:0000313" key="2">
    <source>
        <dbReference type="Proteomes" id="UP000041254"/>
    </source>
</evidence>
<dbReference type="InParanoid" id="A0A0G4GZT4"/>
<sequence length="342" mass="36932">MIQQLHHTRLNSTHPSAGGTRLVPRVLAEAADVEALRPVVNEDGERVVGTGRCLVMTKVGDGLSLKKFAEGRNAVPPFLKPTAAVNTSRAILALHNAEITHNDPHAENFLMADETTGEVGVIDFETSRDMRQASPPPLDNRIRPPATTVGNMQAVLKERAMRDEEVGYHADLVAVASSLLPLCCDNSVLSAVVWMDARDLVKGVLTKCEDGRLSSMEEVTAAYPEAIKEAYTKAVKTIGQDERLTPATHAISLKTAGLFRDVCIGHAEGLAPEVLRAKMATYCDEVTAGERTLVVTDPDFAMPAATRSVALPLQQQQQQQQLGEGDAVHLRGTMDLRGRCAM</sequence>
<dbReference type="PhylomeDB" id="A0A0G4GZT4"/>
<dbReference type="EMBL" id="CDMY01000897">
    <property type="protein sequence ID" value="CEM36598.1"/>
    <property type="molecule type" value="Genomic_DNA"/>
</dbReference>
<dbReference type="SUPFAM" id="SSF56112">
    <property type="entry name" value="Protein kinase-like (PK-like)"/>
    <property type="match status" value="1"/>
</dbReference>
<dbReference type="Pfam" id="PF06293">
    <property type="entry name" value="Kdo"/>
    <property type="match status" value="1"/>
</dbReference>
<protein>
    <recommendedName>
        <fullName evidence="3">Protein kinase domain-containing protein</fullName>
    </recommendedName>
</protein>
<dbReference type="Proteomes" id="UP000041254">
    <property type="component" value="Unassembled WGS sequence"/>
</dbReference>
<keyword evidence="2" id="KW-1185">Reference proteome</keyword>